<feature type="region of interest" description="Disordered" evidence="1">
    <location>
        <begin position="28"/>
        <end position="54"/>
    </location>
</feature>
<evidence type="ECO:0000256" key="1">
    <source>
        <dbReference type="SAM" id="MobiDB-lite"/>
    </source>
</evidence>
<proteinExistence type="predicted"/>
<evidence type="ECO:0000313" key="3">
    <source>
        <dbReference type="Proteomes" id="UP001367508"/>
    </source>
</evidence>
<organism evidence="2 3">
    <name type="scientific">Canavalia gladiata</name>
    <name type="common">Sword bean</name>
    <name type="synonym">Dolichos gladiatus</name>
    <dbReference type="NCBI Taxonomy" id="3824"/>
    <lineage>
        <taxon>Eukaryota</taxon>
        <taxon>Viridiplantae</taxon>
        <taxon>Streptophyta</taxon>
        <taxon>Embryophyta</taxon>
        <taxon>Tracheophyta</taxon>
        <taxon>Spermatophyta</taxon>
        <taxon>Magnoliopsida</taxon>
        <taxon>eudicotyledons</taxon>
        <taxon>Gunneridae</taxon>
        <taxon>Pentapetalae</taxon>
        <taxon>rosids</taxon>
        <taxon>fabids</taxon>
        <taxon>Fabales</taxon>
        <taxon>Fabaceae</taxon>
        <taxon>Papilionoideae</taxon>
        <taxon>50 kb inversion clade</taxon>
        <taxon>NPAAA clade</taxon>
        <taxon>indigoferoid/millettioid clade</taxon>
        <taxon>Phaseoleae</taxon>
        <taxon>Canavalia</taxon>
    </lineage>
</organism>
<protein>
    <submittedName>
        <fullName evidence="2">Uncharacterized protein</fullName>
    </submittedName>
</protein>
<comment type="caution">
    <text evidence="2">The sequence shown here is derived from an EMBL/GenBank/DDBJ whole genome shotgun (WGS) entry which is preliminary data.</text>
</comment>
<sequence>MRGTSLCYHEWVNYCRYTHAIRYPQYRESEQRREQGEDLNPERPQGAPKVREDFQELEKEIQIQGASPKLR</sequence>
<name>A0AAN9MVF8_CANGL</name>
<accession>A0AAN9MVF8</accession>
<dbReference type="Proteomes" id="UP001367508">
    <property type="component" value="Unassembled WGS sequence"/>
</dbReference>
<dbReference type="AlphaFoldDB" id="A0AAN9MVF8"/>
<keyword evidence="3" id="KW-1185">Reference proteome</keyword>
<reference evidence="2 3" key="1">
    <citation type="submission" date="2024-01" db="EMBL/GenBank/DDBJ databases">
        <title>The genomes of 5 underutilized Papilionoideae crops provide insights into root nodulation and disease resistanc.</title>
        <authorList>
            <person name="Jiang F."/>
        </authorList>
    </citation>
    <scope>NUCLEOTIDE SEQUENCE [LARGE SCALE GENOMIC DNA]</scope>
    <source>
        <strain evidence="2">LVBAO_FW01</strain>
        <tissue evidence="2">Leaves</tissue>
    </source>
</reference>
<evidence type="ECO:0000313" key="2">
    <source>
        <dbReference type="EMBL" id="KAK7360641.1"/>
    </source>
</evidence>
<gene>
    <name evidence="2" type="ORF">VNO77_02649</name>
</gene>
<dbReference type="EMBL" id="JAYMYQ010000001">
    <property type="protein sequence ID" value="KAK7360641.1"/>
    <property type="molecule type" value="Genomic_DNA"/>
</dbReference>